<dbReference type="Gene3D" id="1.20.1280.50">
    <property type="match status" value="1"/>
</dbReference>
<name>A0A077S482_WHEAT</name>
<dbReference type="PROSITE" id="PS50181">
    <property type="entry name" value="FBOX"/>
    <property type="match status" value="1"/>
</dbReference>
<dbReference type="AlphaFoldDB" id="A0A077S482"/>
<dbReference type="SUPFAM" id="SSF81383">
    <property type="entry name" value="F-box domain"/>
    <property type="match status" value="1"/>
</dbReference>
<dbReference type="InterPro" id="IPR053781">
    <property type="entry name" value="F-box_AtFBL13-like"/>
</dbReference>
<gene>
    <name evidence="2" type="ORF">TRAES_3BF092000070CFD_c1</name>
</gene>
<sequence length="202" mass="22221">MAKRLSNEEAAVAGCEDRLSTLPEDVILRLLSFLPSRQAVRTCVLATRWRTLWKSVPALRIDETENVLSCQSLEVLEMELCIISIRTIFPKSLRHLRIRLTDVYPKDTRPLISAPGLITLELANCTYWTPLPKNLPSLVTAFINIGSGGMESCQNSLSGDCGYVSCEKCYGMDDECVFLEGLSGATNLQLISPCSMALSSAS</sequence>
<dbReference type="InterPro" id="IPR036047">
    <property type="entry name" value="F-box-like_dom_sf"/>
</dbReference>
<evidence type="ECO:0000313" key="2">
    <source>
        <dbReference type="EMBL" id="CDM86213.1"/>
    </source>
</evidence>
<dbReference type="PANTHER" id="PTHR34223:SF97">
    <property type="entry name" value="F-BOX DOMAIN-CONTAINING PROTEIN"/>
    <property type="match status" value="1"/>
</dbReference>
<dbReference type="InterPro" id="IPR001810">
    <property type="entry name" value="F-box_dom"/>
</dbReference>
<feature type="domain" description="F-box" evidence="1">
    <location>
        <begin position="16"/>
        <end position="52"/>
    </location>
</feature>
<organism evidence="2">
    <name type="scientific">Triticum aestivum</name>
    <name type="common">Wheat</name>
    <dbReference type="NCBI Taxonomy" id="4565"/>
    <lineage>
        <taxon>Eukaryota</taxon>
        <taxon>Viridiplantae</taxon>
        <taxon>Streptophyta</taxon>
        <taxon>Embryophyta</taxon>
        <taxon>Tracheophyta</taxon>
        <taxon>Spermatophyta</taxon>
        <taxon>Magnoliopsida</taxon>
        <taxon>Liliopsida</taxon>
        <taxon>Poales</taxon>
        <taxon>Poaceae</taxon>
        <taxon>BOP clade</taxon>
        <taxon>Pooideae</taxon>
        <taxon>Triticodae</taxon>
        <taxon>Triticeae</taxon>
        <taxon>Triticinae</taxon>
        <taxon>Triticum</taxon>
    </lineage>
</organism>
<dbReference type="InterPro" id="IPR053197">
    <property type="entry name" value="F-box_SCFL_complex_component"/>
</dbReference>
<evidence type="ECO:0000259" key="1">
    <source>
        <dbReference type="PROSITE" id="PS50181"/>
    </source>
</evidence>
<dbReference type="EMBL" id="HG670306">
    <property type="protein sequence ID" value="CDM86213.1"/>
    <property type="molecule type" value="Genomic_DNA"/>
</dbReference>
<dbReference type="PANTHER" id="PTHR34223">
    <property type="entry name" value="OS11G0201299 PROTEIN"/>
    <property type="match status" value="1"/>
</dbReference>
<accession>A0A077S482</accession>
<dbReference type="Pfam" id="PF00646">
    <property type="entry name" value="F-box"/>
    <property type="match status" value="1"/>
</dbReference>
<reference evidence="2" key="1">
    <citation type="journal article" date="2014" name="Science">
        <title>Structural and functional partitioning of bread wheat chromosome 3B.</title>
        <authorList>
            <person name="Choulet F."/>
            <person name="Alberti A."/>
            <person name="Theil S."/>
            <person name="Glover N."/>
            <person name="Barbe V."/>
            <person name="Daron J."/>
            <person name="Pingault L."/>
            <person name="Sourdille P."/>
            <person name="Couloux A."/>
            <person name="Paux E."/>
            <person name="Leroy P."/>
            <person name="Mangenot S."/>
            <person name="Guilhot N."/>
            <person name="Le Gouis J."/>
            <person name="Balfourier F."/>
            <person name="Alaux M."/>
            <person name="Jamilloux V."/>
            <person name="Poulain J."/>
            <person name="Durand C."/>
            <person name="Bellec A."/>
            <person name="Gaspin C."/>
            <person name="Safar J."/>
            <person name="Dolezel J."/>
            <person name="Rogers J."/>
            <person name="Vandepoele K."/>
            <person name="Aury J.M."/>
            <person name="Mayer K."/>
            <person name="Berges H."/>
            <person name="Quesneville H."/>
            <person name="Wincker P."/>
            <person name="Feuillet C."/>
        </authorList>
    </citation>
    <scope>NUCLEOTIDE SEQUENCE</scope>
</reference>
<dbReference type="HOGENOM" id="CLU_1186599_0_0_1"/>
<protein>
    <recommendedName>
        <fullName evidence="1">F-box domain-containing protein</fullName>
    </recommendedName>
</protein>
<dbReference type="CDD" id="cd22160">
    <property type="entry name" value="F-box_AtFBL13-like"/>
    <property type="match status" value="1"/>
</dbReference>
<proteinExistence type="predicted"/>